<dbReference type="EMBL" id="MFAZ01000040">
    <property type="protein sequence ID" value="OGD86560.1"/>
    <property type="molecule type" value="Genomic_DNA"/>
</dbReference>
<evidence type="ECO:0000313" key="4">
    <source>
        <dbReference type="EMBL" id="OGD86560.1"/>
    </source>
</evidence>
<dbReference type="Pfam" id="PF00076">
    <property type="entry name" value="RRM_1"/>
    <property type="match status" value="1"/>
</dbReference>
<dbReference type="Proteomes" id="UP000179102">
    <property type="component" value="Unassembled WGS sequence"/>
</dbReference>
<dbReference type="SUPFAM" id="SSF54928">
    <property type="entry name" value="RNA-binding domain, RBD"/>
    <property type="match status" value="1"/>
</dbReference>
<feature type="domain" description="RRM" evidence="3">
    <location>
        <begin position="4"/>
        <end position="82"/>
    </location>
</feature>
<name>A0A1F5G3V6_9BACT</name>
<dbReference type="InterPro" id="IPR000504">
    <property type="entry name" value="RRM_dom"/>
</dbReference>
<dbReference type="AlphaFoldDB" id="A0A1F5G3V6"/>
<gene>
    <name evidence="4" type="ORF">A2870_02075</name>
</gene>
<evidence type="ECO:0000256" key="2">
    <source>
        <dbReference type="SAM" id="MobiDB-lite"/>
    </source>
</evidence>
<evidence type="ECO:0000256" key="1">
    <source>
        <dbReference type="ARBA" id="ARBA00022884"/>
    </source>
</evidence>
<dbReference type="PANTHER" id="PTHR48025:SF1">
    <property type="entry name" value="RRM DOMAIN-CONTAINING PROTEIN"/>
    <property type="match status" value="1"/>
</dbReference>
<dbReference type="STRING" id="1797711.A2870_02075"/>
<protein>
    <recommendedName>
        <fullName evidence="3">RRM domain-containing protein</fullName>
    </recommendedName>
</protein>
<evidence type="ECO:0000259" key="3">
    <source>
        <dbReference type="PROSITE" id="PS50102"/>
    </source>
</evidence>
<dbReference type="SMART" id="SM00360">
    <property type="entry name" value="RRM"/>
    <property type="match status" value="1"/>
</dbReference>
<feature type="compositionally biased region" description="Polar residues" evidence="2">
    <location>
        <begin position="88"/>
        <end position="102"/>
    </location>
</feature>
<proteinExistence type="predicted"/>
<dbReference type="GO" id="GO:0003729">
    <property type="term" value="F:mRNA binding"/>
    <property type="evidence" value="ECO:0007669"/>
    <property type="project" value="TreeGrafter"/>
</dbReference>
<comment type="caution">
    <text evidence="4">The sequence shown here is derived from an EMBL/GenBank/DDBJ whole genome shotgun (WGS) entry which is preliminary data.</text>
</comment>
<evidence type="ECO:0000313" key="5">
    <source>
        <dbReference type="Proteomes" id="UP000179102"/>
    </source>
</evidence>
<dbReference type="Gene3D" id="3.30.70.330">
    <property type="match status" value="1"/>
</dbReference>
<dbReference type="InterPro" id="IPR050502">
    <property type="entry name" value="Euk_RNA-bind_prot"/>
</dbReference>
<sequence>MTTKRLFVGSLPYSATSGQLEELFAQVGKVVSLNLITDKFSGQSKGFAFVEMSNDHEAEEAIKKFNNFELDGRKLVVNIARPKEDRPQNQSGGYSRSNNNRW</sequence>
<reference evidence="4 5" key="1">
    <citation type="journal article" date="2016" name="Nat. Commun.">
        <title>Thousands of microbial genomes shed light on interconnected biogeochemical processes in an aquifer system.</title>
        <authorList>
            <person name="Anantharaman K."/>
            <person name="Brown C.T."/>
            <person name="Hug L.A."/>
            <person name="Sharon I."/>
            <person name="Castelle C.J."/>
            <person name="Probst A.J."/>
            <person name="Thomas B.C."/>
            <person name="Singh A."/>
            <person name="Wilkins M.J."/>
            <person name="Karaoz U."/>
            <person name="Brodie E.L."/>
            <person name="Williams K.H."/>
            <person name="Hubbard S.S."/>
            <person name="Banfield J.F."/>
        </authorList>
    </citation>
    <scope>NUCLEOTIDE SEQUENCE [LARGE SCALE GENOMIC DNA]</scope>
</reference>
<accession>A0A1F5G3V6</accession>
<keyword evidence="1" id="KW-0694">RNA-binding</keyword>
<dbReference type="InterPro" id="IPR012677">
    <property type="entry name" value="Nucleotide-bd_a/b_plait_sf"/>
</dbReference>
<feature type="region of interest" description="Disordered" evidence="2">
    <location>
        <begin position="80"/>
        <end position="102"/>
    </location>
</feature>
<organism evidence="4 5">
    <name type="scientific">Candidatus Curtissbacteria bacterium RIFCSPHIGHO2_01_FULL_41_11</name>
    <dbReference type="NCBI Taxonomy" id="1797711"/>
    <lineage>
        <taxon>Bacteria</taxon>
        <taxon>Candidatus Curtissiibacteriota</taxon>
    </lineage>
</organism>
<dbReference type="InterPro" id="IPR035979">
    <property type="entry name" value="RBD_domain_sf"/>
</dbReference>
<dbReference type="PROSITE" id="PS50102">
    <property type="entry name" value="RRM"/>
    <property type="match status" value="1"/>
</dbReference>
<dbReference type="PANTHER" id="PTHR48025">
    <property type="entry name" value="OS02G0815200 PROTEIN"/>
    <property type="match status" value="1"/>
</dbReference>